<evidence type="ECO:0008006" key="3">
    <source>
        <dbReference type="Google" id="ProtNLM"/>
    </source>
</evidence>
<dbReference type="GO" id="GO:0006635">
    <property type="term" value="P:fatty acid beta-oxidation"/>
    <property type="evidence" value="ECO:0007669"/>
    <property type="project" value="TreeGrafter"/>
</dbReference>
<evidence type="ECO:0000313" key="2">
    <source>
        <dbReference type="EMBL" id="SVD75159.1"/>
    </source>
</evidence>
<protein>
    <recommendedName>
        <fullName evidence="3">Enoyl-CoA hydratase</fullName>
    </recommendedName>
</protein>
<dbReference type="GO" id="GO:0016829">
    <property type="term" value="F:lyase activity"/>
    <property type="evidence" value="ECO:0007669"/>
    <property type="project" value="UniProtKB-KW"/>
</dbReference>
<organism evidence="2">
    <name type="scientific">marine metagenome</name>
    <dbReference type="NCBI Taxonomy" id="408172"/>
    <lineage>
        <taxon>unclassified sequences</taxon>
        <taxon>metagenomes</taxon>
        <taxon>ecological metagenomes</taxon>
    </lineage>
</organism>
<dbReference type="SUPFAM" id="SSF52096">
    <property type="entry name" value="ClpP/crotonase"/>
    <property type="match status" value="1"/>
</dbReference>
<dbReference type="Gene3D" id="3.90.226.10">
    <property type="entry name" value="2-enoyl-CoA Hydratase, Chain A, domain 1"/>
    <property type="match status" value="1"/>
</dbReference>
<name>A0A382XWG5_9ZZZZ</name>
<dbReference type="InterPro" id="IPR001753">
    <property type="entry name" value="Enoyl-CoA_hydra/iso"/>
</dbReference>
<gene>
    <name evidence="2" type="ORF">METZ01_LOCUS428013</name>
</gene>
<dbReference type="InterPro" id="IPR029045">
    <property type="entry name" value="ClpP/crotonase-like_dom_sf"/>
</dbReference>
<dbReference type="Pfam" id="PF00378">
    <property type="entry name" value="ECH_1"/>
    <property type="match status" value="1"/>
</dbReference>
<feature type="non-terminal residue" evidence="2">
    <location>
        <position position="1"/>
    </location>
</feature>
<dbReference type="PANTHER" id="PTHR11941:SF54">
    <property type="entry name" value="ENOYL-COA HYDRATASE, MITOCHONDRIAL"/>
    <property type="match status" value="1"/>
</dbReference>
<dbReference type="AlphaFoldDB" id="A0A382XWG5"/>
<sequence length="130" mass="14190">VFSYPEAKVGVTGGLISSLAARIPHKVAMEFVLYASDMTAQRAYEVGFVNKVVPADQLMEASMEYARTLKKHAPMVLSTLKRFAGEVINKGPSEAAGIARRSTEAILESDDRLEGIASFKEKRSPHFMGN</sequence>
<dbReference type="PANTHER" id="PTHR11941">
    <property type="entry name" value="ENOYL-COA HYDRATASE-RELATED"/>
    <property type="match status" value="1"/>
</dbReference>
<dbReference type="EMBL" id="UINC01170890">
    <property type="protein sequence ID" value="SVD75159.1"/>
    <property type="molecule type" value="Genomic_DNA"/>
</dbReference>
<proteinExistence type="predicted"/>
<dbReference type="CDD" id="cd06558">
    <property type="entry name" value="crotonase-like"/>
    <property type="match status" value="1"/>
</dbReference>
<accession>A0A382XWG5</accession>
<keyword evidence="1" id="KW-0456">Lyase</keyword>
<dbReference type="Gene3D" id="1.10.12.10">
    <property type="entry name" value="Lyase 2-enoyl-coa Hydratase, Chain A, domain 2"/>
    <property type="match status" value="1"/>
</dbReference>
<dbReference type="InterPro" id="IPR014748">
    <property type="entry name" value="Enoyl-CoA_hydra_C"/>
</dbReference>
<reference evidence="2" key="1">
    <citation type="submission" date="2018-05" db="EMBL/GenBank/DDBJ databases">
        <authorList>
            <person name="Lanie J.A."/>
            <person name="Ng W.-L."/>
            <person name="Kazmierczak K.M."/>
            <person name="Andrzejewski T.M."/>
            <person name="Davidsen T.M."/>
            <person name="Wayne K.J."/>
            <person name="Tettelin H."/>
            <person name="Glass J.I."/>
            <person name="Rusch D."/>
            <person name="Podicherti R."/>
            <person name="Tsui H.-C.T."/>
            <person name="Winkler M.E."/>
        </authorList>
    </citation>
    <scope>NUCLEOTIDE SEQUENCE</scope>
</reference>
<evidence type="ECO:0000256" key="1">
    <source>
        <dbReference type="ARBA" id="ARBA00023239"/>
    </source>
</evidence>